<evidence type="ECO:0000259" key="13">
    <source>
        <dbReference type="PROSITE" id="PS51362"/>
    </source>
</evidence>
<dbReference type="FunFam" id="2.10.90.10:FF:000103">
    <property type="entry name" value="Bone morphogenetic protein 16"/>
    <property type="match status" value="1"/>
</dbReference>
<evidence type="ECO:0000256" key="3">
    <source>
        <dbReference type="ARBA" id="ARBA00022473"/>
    </source>
</evidence>
<feature type="chain" id="PRO_5021998197" description="TGF-beta family profile domain-containing protein" evidence="12">
    <location>
        <begin position="21"/>
        <end position="380"/>
    </location>
</feature>
<dbReference type="Pfam" id="PF00019">
    <property type="entry name" value="TGF_beta"/>
    <property type="match status" value="1"/>
</dbReference>
<evidence type="ECO:0000256" key="4">
    <source>
        <dbReference type="ARBA" id="ARBA00022525"/>
    </source>
</evidence>
<dbReference type="PANTHER" id="PTHR11848:SF263">
    <property type="entry name" value="PROTEIN DECAPENTAPLEGIC"/>
    <property type="match status" value="1"/>
</dbReference>
<proteinExistence type="inferred from homology"/>
<feature type="compositionally biased region" description="Basic residues" evidence="11">
    <location>
        <begin position="251"/>
        <end position="273"/>
    </location>
</feature>
<keyword evidence="9" id="KW-0325">Glycoprotein</keyword>
<comment type="similarity">
    <text evidence="2 10">Belongs to the TGF-beta family.</text>
</comment>
<keyword evidence="6" id="KW-0221">Differentiation</keyword>
<dbReference type="OMA" id="HHRDSEL"/>
<evidence type="ECO:0000256" key="10">
    <source>
        <dbReference type="RuleBase" id="RU000354"/>
    </source>
</evidence>
<keyword evidence="4" id="KW-0964">Secreted</keyword>
<organism evidence="14 15">
    <name type="scientific">Tigriopus californicus</name>
    <name type="common">Marine copepod</name>
    <dbReference type="NCBI Taxonomy" id="6832"/>
    <lineage>
        <taxon>Eukaryota</taxon>
        <taxon>Metazoa</taxon>
        <taxon>Ecdysozoa</taxon>
        <taxon>Arthropoda</taxon>
        <taxon>Crustacea</taxon>
        <taxon>Multicrustacea</taxon>
        <taxon>Hexanauplia</taxon>
        <taxon>Copepoda</taxon>
        <taxon>Harpacticoida</taxon>
        <taxon>Harpacticidae</taxon>
        <taxon>Tigriopus</taxon>
    </lineage>
</organism>
<dbReference type="GO" id="GO:0008083">
    <property type="term" value="F:growth factor activity"/>
    <property type="evidence" value="ECO:0007669"/>
    <property type="project" value="UniProtKB-KW"/>
</dbReference>
<dbReference type="GO" id="GO:0051240">
    <property type="term" value="P:positive regulation of multicellular organismal process"/>
    <property type="evidence" value="ECO:0007669"/>
    <property type="project" value="UniProtKB-ARBA"/>
</dbReference>
<dbReference type="InterPro" id="IPR029034">
    <property type="entry name" value="Cystine-knot_cytokine"/>
</dbReference>
<reference evidence="14 15" key="1">
    <citation type="journal article" date="2018" name="Nat. Ecol. Evol.">
        <title>Genomic signatures of mitonuclear coevolution across populations of Tigriopus californicus.</title>
        <authorList>
            <person name="Barreto F.S."/>
            <person name="Watson E.T."/>
            <person name="Lima T.G."/>
            <person name="Willett C.S."/>
            <person name="Edmands S."/>
            <person name="Li W."/>
            <person name="Burton R.S."/>
        </authorList>
    </citation>
    <scope>NUCLEOTIDE SEQUENCE [LARGE SCALE GENOMIC DNA]</scope>
    <source>
        <strain evidence="14 15">San Diego</strain>
    </source>
</reference>
<sequence>MAIGPPVLGLLALLLTLVTCERQLTPSERKIVSDAFLKTFQMSQVPQIRKPRSEVDIPDFMIEQYREQTGLDVDTTNFRKPGAFTGHSNTLTTFPGKLLKHPGTMVKKGTIVEDQTVLQFDFQFDPKDNDMQAAILKVYWKPFLSIKRKSGSFRAKVSDLLKLGHDRDSQIFSPLDSKKIHHRDSELDEGWYEFDVTGAVERWLEQSPQRTRLLIEKSRMKVKGYSKDVGVLAQGSFQNPHLMVFSESSAHKARRERRSPRNKPKRAKHRRRLRRSYPCERQSMFVDFADVGWNDWIVAPAGYNAYMCVGECRFPLPDHANATNHAVVQTLVNSVTPNAVPQACCVPTDTSPISMLYLNEYSKVVLKNYQDMVVEGCGCR</sequence>
<feature type="signal peptide" evidence="12">
    <location>
        <begin position="1"/>
        <end position="20"/>
    </location>
</feature>
<evidence type="ECO:0000256" key="7">
    <source>
        <dbReference type="ARBA" id="ARBA00023030"/>
    </source>
</evidence>
<dbReference type="CDD" id="cd13760">
    <property type="entry name" value="TGF_beta_BMP2_like"/>
    <property type="match status" value="1"/>
</dbReference>
<dbReference type="EMBL" id="VCGU01000010">
    <property type="protein sequence ID" value="TRY69220.1"/>
    <property type="molecule type" value="Genomic_DNA"/>
</dbReference>
<evidence type="ECO:0000256" key="12">
    <source>
        <dbReference type="SAM" id="SignalP"/>
    </source>
</evidence>
<evidence type="ECO:0000256" key="2">
    <source>
        <dbReference type="ARBA" id="ARBA00006656"/>
    </source>
</evidence>
<dbReference type="GO" id="GO:0030154">
    <property type="term" value="P:cell differentiation"/>
    <property type="evidence" value="ECO:0007669"/>
    <property type="project" value="UniProtKB-KW"/>
</dbReference>
<evidence type="ECO:0000256" key="11">
    <source>
        <dbReference type="SAM" id="MobiDB-lite"/>
    </source>
</evidence>
<dbReference type="Proteomes" id="UP000318571">
    <property type="component" value="Chromosome 1"/>
</dbReference>
<feature type="domain" description="TGF-beta family profile" evidence="13">
    <location>
        <begin position="255"/>
        <end position="380"/>
    </location>
</feature>
<dbReference type="STRING" id="6832.A0A553NUW9"/>
<evidence type="ECO:0000313" key="15">
    <source>
        <dbReference type="Proteomes" id="UP000318571"/>
    </source>
</evidence>
<dbReference type="AlphaFoldDB" id="A0A553NUW9"/>
<keyword evidence="8" id="KW-1015">Disulfide bond</keyword>
<evidence type="ECO:0000256" key="9">
    <source>
        <dbReference type="ARBA" id="ARBA00023180"/>
    </source>
</evidence>
<dbReference type="GO" id="GO:0005125">
    <property type="term" value="F:cytokine activity"/>
    <property type="evidence" value="ECO:0007669"/>
    <property type="project" value="TreeGrafter"/>
</dbReference>
<comment type="caution">
    <text evidence="14">The sequence shown here is derived from an EMBL/GenBank/DDBJ whole genome shotgun (WGS) entry which is preliminary data.</text>
</comment>
<evidence type="ECO:0000256" key="8">
    <source>
        <dbReference type="ARBA" id="ARBA00023157"/>
    </source>
</evidence>
<dbReference type="PANTHER" id="PTHR11848">
    <property type="entry name" value="TGF-BETA FAMILY"/>
    <property type="match status" value="1"/>
</dbReference>
<dbReference type="PROSITE" id="PS00250">
    <property type="entry name" value="TGF_BETA_1"/>
    <property type="match status" value="1"/>
</dbReference>
<evidence type="ECO:0000256" key="6">
    <source>
        <dbReference type="ARBA" id="ARBA00022782"/>
    </source>
</evidence>
<name>A0A553NUW9_TIGCA</name>
<keyword evidence="5 12" id="KW-0732">Signal</keyword>
<accession>A0A553NUW9</accession>
<dbReference type="InterPro" id="IPR017948">
    <property type="entry name" value="TGFb_CS"/>
</dbReference>
<gene>
    <name evidence="14" type="ORF">TCAL_09355</name>
</gene>
<dbReference type="Pfam" id="PF00688">
    <property type="entry name" value="TGFb_propeptide"/>
    <property type="match status" value="1"/>
</dbReference>
<dbReference type="InterPro" id="IPR001839">
    <property type="entry name" value="TGF-b_C"/>
</dbReference>
<evidence type="ECO:0000313" key="14">
    <source>
        <dbReference type="EMBL" id="TRY69220.1"/>
    </source>
</evidence>
<feature type="region of interest" description="Disordered" evidence="11">
    <location>
        <begin position="247"/>
        <end position="273"/>
    </location>
</feature>
<dbReference type="SUPFAM" id="SSF57501">
    <property type="entry name" value="Cystine-knot cytokines"/>
    <property type="match status" value="1"/>
</dbReference>
<evidence type="ECO:0000256" key="5">
    <source>
        <dbReference type="ARBA" id="ARBA00022729"/>
    </source>
</evidence>
<dbReference type="Gene3D" id="2.60.120.970">
    <property type="match status" value="1"/>
</dbReference>
<dbReference type="InterPro" id="IPR015615">
    <property type="entry name" value="TGF-beta-rel"/>
</dbReference>
<evidence type="ECO:0000256" key="1">
    <source>
        <dbReference type="ARBA" id="ARBA00004613"/>
    </source>
</evidence>
<comment type="subcellular location">
    <subcellularLocation>
        <location evidence="1">Secreted</location>
    </subcellularLocation>
</comment>
<dbReference type="Gene3D" id="2.10.90.10">
    <property type="entry name" value="Cystine-knot cytokines"/>
    <property type="match status" value="1"/>
</dbReference>
<dbReference type="GO" id="GO:0051094">
    <property type="term" value="P:positive regulation of developmental process"/>
    <property type="evidence" value="ECO:0007669"/>
    <property type="project" value="UniProtKB-ARBA"/>
</dbReference>
<keyword evidence="3" id="KW-0217">Developmental protein</keyword>
<dbReference type="GO" id="GO:0005615">
    <property type="term" value="C:extracellular space"/>
    <property type="evidence" value="ECO:0007669"/>
    <property type="project" value="TreeGrafter"/>
</dbReference>
<dbReference type="PROSITE" id="PS51362">
    <property type="entry name" value="TGF_BETA_2"/>
    <property type="match status" value="1"/>
</dbReference>
<keyword evidence="7 10" id="KW-0339">Growth factor</keyword>
<dbReference type="OrthoDB" id="5987191at2759"/>
<protein>
    <recommendedName>
        <fullName evidence="13">TGF-beta family profile domain-containing protein</fullName>
    </recommendedName>
</protein>
<dbReference type="InterPro" id="IPR001111">
    <property type="entry name" value="TGF-b_propeptide"/>
</dbReference>
<keyword evidence="15" id="KW-1185">Reference proteome</keyword>
<dbReference type="SMART" id="SM00204">
    <property type="entry name" value="TGFB"/>
    <property type="match status" value="1"/>
</dbReference>